<comment type="caution">
    <text evidence="1">The sequence shown here is derived from an EMBL/GenBank/DDBJ whole genome shotgun (WGS) entry which is preliminary data.</text>
</comment>
<evidence type="ECO:0000313" key="1">
    <source>
        <dbReference type="EMBL" id="KAI9921969.1"/>
    </source>
</evidence>
<keyword evidence="2" id="KW-1185">Reference proteome</keyword>
<protein>
    <submittedName>
        <fullName evidence="1">Uncharacterized protein</fullName>
    </submittedName>
</protein>
<name>A0ACC0WSX2_9STRA</name>
<evidence type="ECO:0000313" key="2">
    <source>
        <dbReference type="Proteomes" id="UP001163321"/>
    </source>
</evidence>
<sequence>MRSKSGLVSIHTNTHRFPVLTTLTDRKLRHVHRCPASTVAFRGDGTTSTQGRSCGYRGAIDGTGNDGTFPWLHLVHFWQRVPLGIGYVWSTIFGRASRDGERYDSSICIGTQRARVKPQDP</sequence>
<gene>
    <name evidence="1" type="ORF">PsorP6_001627</name>
</gene>
<dbReference type="EMBL" id="CM047580">
    <property type="protein sequence ID" value="KAI9921969.1"/>
    <property type="molecule type" value="Genomic_DNA"/>
</dbReference>
<accession>A0ACC0WSX2</accession>
<dbReference type="Proteomes" id="UP001163321">
    <property type="component" value="Chromosome 1"/>
</dbReference>
<reference evidence="1 2" key="1">
    <citation type="journal article" date="2022" name="bioRxiv">
        <title>The genome of the oomycete Peronosclerospora sorghi, a cosmopolitan pathogen of maize and sorghum, is inflated with dispersed pseudogenes.</title>
        <authorList>
            <person name="Fletcher K."/>
            <person name="Martin F."/>
            <person name="Isakeit T."/>
            <person name="Cavanaugh K."/>
            <person name="Magill C."/>
            <person name="Michelmore R."/>
        </authorList>
    </citation>
    <scope>NUCLEOTIDE SEQUENCE [LARGE SCALE GENOMIC DNA]</scope>
    <source>
        <strain evidence="1">P6</strain>
    </source>
</reference>
<proteinExistence type="predicted"/>
<organism evidence="1 2">
    <name type="scientific">Peronosclerospora sorghi</name>
    <dbReference type="NCBI Taxonomy" id="230839"/>
    <lineage>
        <taxon>Eukaryota</taxon>
        <taxon>Sar</taxon>
        <taxon>Stramenopiles</taxon>
        <taxon>Oomycota</taxon>
        <taxon>Peronosporomycetes</taxon>
        <taxon>Peronosporales</taxon>
        <taxon>Peronosporaceae</taxon>
        <taxon>Peronosclerospora</taxon>
    </lineage>
</organism>